<dbReference type="GO" id="GO:0005524">
    <property type="term" value="F:ATP binding"/>
    <property type="evidence" value="ECO:0007669"/>
    <property type="project" value="UniProtKB-KW"/>
</dbReference>
<dbReference type="AlphaFoldDB" id="A0A1H7N3Q9"/>
<evidence type="ECO:0000256" key="2">
    <source>
        <dbReference type="ARBA" id="ARBA00022801"/>
    </source>
</evidence>
<evidence type="ECO:0000256" key="3">
    <source>
        <dbReference type="ARBA" id="ARBA00022840"/>
    </source>
</evidence>
<evidence type="ECO:0000256" key="1">
    <source>
        <dbReference type="ARBA" id="ARBA00022741"/>
    </source>
</evidence>
<proteinExistence type="predicted"/>
<reference evidence="5 6" key="1">
    <citation type="submission" date="2016-10" db="EMBL/GenBank/DDBJ databases">
        <authorList>
            <person name="de Groot N.N."/>
        </authorList>
    </citation>
    <scope>NUCLEOTIDE SEQUENCE [LARGE SCALE GENOMIC DNA]</scope>
    <source>
        <strain evidence="5 6">DSM 100674</strain>
    </source>
</reference>
<feature type="domain" description="Carboxyltransferase" evidence="4">
    <location>
        <begin position="26"/>
        <end position="302"/>
    </location>
</feature>
<dbReference type="InterPro" id="IPR052708">
    <property type="entry name" value="PxpC"/>
</dbReference>
<protein>
    <submittedName>
        <fullName evidence="5">Allophanate hydrolase</fullName>
    </submittedName>
</protein>
<keyword evidence="3" id="KW-0067">ATP-binding</keyword>
<accession>A0A1H7N3Q9</accession>
<dbReference type="Pfam" id="PF02626">
    <property type="entry name" value="CT_A_B"/>
    <property type="match status" value="1"/>
</dbReference>
<organism evidence="5 6">
    <name type="scientific">Roseovarius azorensis</name>
    <dbReference type="NCBI Taxonomy" id="1287727"/>
    <lineage>
        <taxon>Bacteria</taxon>
        <taxon>Pseudomonadati</taxon>
        <taxon>Pseudomonadota</taxon>
        <taxon>Alphaproteobacteria</taxon>
        <taxon>Rhodobacterales</taxon>
        <taxon>Roseobacteraceae</taxon>
        <taxon>Roseovarius</taxon>
    </lineage>
</organism>
<dbReference type="Gene3D" id="2.40.100.10">
    <property type="entry name" value="Cyclophilin-like"/>
    <property type="match status" value="1"/>
</dbReference>
<dbReference type="EMBL" id="FOAG01000004">
    <property type="protein sequence ID" value="SEL18130.1"/>
    <property type="molecule type" value="Genomic_DNA"/>
</dbReference>
<dbReference type="STRING" id="1287727.SAMN05443999_10429"/>
<dbReference type="PANTHER" id="PTHR43309:SF5">
    <property type="entry name" value="5-OXOPROLINASE SUBUNIT C"/>
    <property type="match status" value="1"/>
</dbReference>
<evidence type="ECO:0000259" key="4">
    <source>
        <dbReference type="SMART" id="SM00797"/>
    </source>
</evidence>
<keyword evidence="6" id="KW-1185">Reference proteome</keyword>
<keyword evidence="1" id="KW-0547">Nucleotide-binding</keyword>
<dbReference type="InterPro" id="IPR029000">
    <property type="entry name" value="Cyclophilin-like_dom_sf"/>
</dbReference>
<evidence type="ECO:0000313" key="6">
    <source>
        <dbReference type="Proteomes" id="UP000199582"/>
    </source>
</evidence>
<dbReference type="SUPFAM" id="SSF50891">
    <property type="entry name" value="Cyclophilin-like"/>
    <property type="match status" value="1"/>
</dbReference>
<dbReference type="InterPro" id="IPR003778">
    <property type="entry name" value="CT_A_B"/>
</dbReference>
<evidence type="ECO:0000313" key="5">
    <source>
        <dbReference type="EMBL" id="SEL18130.1"/>
    </source>
</evidence>
<dbReference type="OrthoDB" id="9768696at2"/>
<dbReference type="Proteomes" id="UP000199582">
    <property type="component" value="Unassembled WGS sequence"/>
</dbReference>
<dbReference type="GO" id="GO:0016787">
    <property type="term" value="F:hydrolase activity"/>
    <property type="evidence" value="ECO:0007669"/>
    <property type="project" value="UniProtKB-KW"/>
</dbReference>
<dbReference type="SMART" id="SM00797">
    <property type="entry name" value="AHS2"/>
    <property type="match status" value="1"/>
</dbReference>
<name>A0A1H7N3Q9_9RHOB</name>
<keyword evidence="2 5" id="KW-0378">Hydrolase</keyword>
<dbReference type="RefSeq" id="WP_093034407.1">
    <property type="nucleotide sequence ID" value="NZ_FOAG01000004.1"/>
</dbReference>
<sequence>MTRTLIVHRAGPGLSIQDTGRPGYLGFGLSRGGAADRLALAEGAALLGQDESHAALEMAGMGGEFEAGCDLRIALTGAPMRVSIDGARAAWNASHSLPAGARLSIGGVEAGCFGYLHLGGGIETPLLLGARAAHLSSGLGQTVAAGARLPVGTDPKAGETGLTLAVEPRFEGGVIRVVPSLQTDLFDPAERDRFMATTFHRDARGSRMGVRLNSKVPGFHSEAGLSVLSEVVVPGDIQITGDGTPFVLLGECQTTGGYPRIASVLPCDLPRVVQAPPGAALTFRLVELDEAVAAERRADEHRRGLRANLRPLVRDLHDIRDLLSYQLISGVTAGDDIERGRT</sequence>
<dbReference type="PANTHER" id="PTHR43309">
    <property type="entry name" value="5-OXOPROLINASE SUBUNIT C"/>
    <property type="match status" value="1"/>
</dbReference>
<gene>
    <name evidence="5" type="ORF">SAMN05443999_10429</name>
</gene>